<dbReference type="AlphaFoldDB" id="A0A931MJT8"/>
<dbReference type="GO" id="GO:0016491">
    <property type="term" value="F:oxidoreductase activity"/>
    <property type="evidence" value="ECO:0007669"/>
    <property type="project" value="UniProtKB-KW"/>
</dbReference>
<proteinExistence type="inferred from homology"/>
<dbReference type="Pfam" id="PF13462">
    <property type="entry name" value="Thioredoxin_4"/>
    <property type="match status" value="1"/>
</dbReference>
<feature type="signal peptide" evidence="6">
    <location>
        <begin position="1"/>
        <end position="27"/>
    </location>
</feature>
<dbReference type="EMBL" id="JADZGI010000001">
    <property type="protein sequence ID" value="MBH0111774.1"/>
    <property type="molecule type" value="Genomic_DNA"/>
</dbReference>
<keyword evidence="5" id="KW-0676">Redox-active center</keyword>
<keyword evidence="4" id="KW-1015">Disulfide bond</keyword>
<reference evidence="8" key="1">
    <citation type="submission" date="2020-11" db="EMBL/GenBank/DDBJ databases">
        <title>Novosphingobium aureum sp. nov., a marine bacterium isolated from sediment of a salt flat.</title>
        <authorList>
            <person name="Yoo Y."/>
            <person name="Kim J.-J."/>
        </authorList>
    </citation>
    <scope>NUCLEOTIDE SEQUENCE</scope>
    <source>
        <strain evidence="8">YJ-S2-02</strain>
    </source>
</reference>
<evidence type="ECO:0000256" key="1">
    <source>
        <dbReference type="ARBA" id="ARBA00005791"/>
    </source>
</evidence>
<dbReference type="PANTHER" id="PTHR13887:SF14">
    <property type="entry name" value="DISULFIDE BOND FORMATION PROTEIN D"/>
    <property type="match status" value="1"/>
</dbReference>
<dbReference type="Gene3D" id="3.40.30.10">
    <property type="entry name" value="Glutaredoxin"/>
    <property type="match status" value="1"/>
</dbReference>
<comment type="similarity">
    <text evidence="1">Belongs to the thioredoxin family. DsbA subfamily.</text>
</comment>
<evidence type="ECO:0000256" key="4">
    <source>
        <dbReference type="ARBA" id="ARBA00023157"/>
    </source>
</evidence>
<evidence type="ECO:0000259" key="7">
    <source>
        <dbReference type="Pfam" id="PF13462"/>
    </source>
</evidence>
<organism evidence="8 9">
    <name type="scientific">Novosphingobium aureum</name>
    <dbReference type="NCBI Taxonomy" id="2792964"/>
    <lineage>
        <taxon>Bacteria</taxon>
        <taxon>Pseudomonadati</taxon>
        <taxon>Pseudomonadota</taxon>
        <taxon>Alphaproteobacteria</taxon>
        <taxon>Sphingomonadales</taxon>
        <taxon>Sphingomonadaceae</taxon>
        <taxon>Novosphingobium</taxon>
    </lineage>
</organism>
<name>A0A931MJT8_9SPHN</name>
<evidence type="ECO:0000256" key="6">
    <source>
        <dbReference type="SAM" id="SignalP"/>
    </source>
</evidence>
<dbReference type="PANTHER" id="PTHR13887">
    <property type="entry name" value="GLUTATHIONE S-TRANSFERASE KAPPA"/>
    <property type="match status" value="1"/>
</dbReference>
<gene>
    <name evidence="8" type="ORF">I5E68_02260</name>
</gene>
<dbReference type="RefSeq" id="WP_197160356.1">
    <property type="nucleotide sequence ID" value="NZ_JADZGI010000001.1"/>
</dbReference>
<evidence type="ECO:0000313" key="8">
    <source>
        <dbReference type="EMBL" id="MBH0111774.1"/>
    </source>
</evidence>
<dbReference type="Proteomes" id="UP000617634">
    <property type="component" value="Unassembled WGS sequence"/>
</dbReference>
<feature type="chain" id="PRO_5037919769" evidence="6">
    <location>
        <begin position="28"/>
        <end position="245"/>
    </location>
</feature>
<dbReference type="Gene3D" id="1.10.40.110">
    <property type="match status" value="1"/>
</dbReference>
<accession>A0A931MJT8</accession>
<evidence type="ECO:0000256" key="2">
    <source>
        <dbReference type="ARBA" id="ARBA00022729"/>
    </source>
</evidence>
<dbReference type="InterPro" id="IPR036249">
    <property type="entry name" value="Thioredoxin-like_sf"/>
</dbReference>
<evidence type="ECO:0000313" key="9">
    <source>
        <dbReference type="Proteomes" id="UP000617634"/>
    </source>
</evidence>
<dbReference type="InterPro" id="IPR012336">
    <property type="entry name" value="Thioredoxin-like_fold"/>
</dbReference>
<keyword evidence="2 6" id="KW-0732">Signal</keyword>
<feature type="domain" description="Thioredoxin-like fold" evidence="7">
    <location>
        <begin position="48"/>
        <end position="233"/>
    </location>
</feature>
<protein>
    <submittedName>
        <fullName evidence="8">Thioredoxin domain-containing protein</fullName>
    </submittedName>
</protein>
<keyword evidence="3" id="KW-0560">Oxidoreductase</keyword>
<evidence type="ECO:0000256" key="5">
    <source>
        <dbReference type="ARBA" id="ARBA00023284"/>
    </source>
</evidence>
<evidence type="ECO:0000256" key="3">
    <source>
        <dbReference type="ARBA" id="ARBA00023002"/>
    </source>
</evidence>
<comment type="caution">
    <text evidence="8">The sequence shown here is derived from an EMBL/GenBank/DDBJ whole genome shotgun (WGS) entry which is preliminary data.</text>
</comment>
<sequence length="245" mass="26418">MTSTMRIAALAASALLAVSGSLATANAAPAKPAAAKVNWNGQVQETANGSFALGNPEAPVKVTEFISYTCPHCAKLHQESDPVLRMTAIPKGQVSLTISNFVRNPIDVTIAMITGCGDPKTFFARHNAFMGTQETWLKKLETITPAQQQRWSQGAWPDRMRAIASDFDFYARAEKFGMTRAKVDQCFTDEARIKQLEAQLQQAAALGIRGTPSYTINGKLDAGHTWAEMSKAIAQTLAESKAGNV</sequence>
<keyword evidence="9" id="KW-1185">Reference proteome</keyword>
<dbReference type="SUPFAM" id="SSF52833">
    <property type="entry name" value="Thioredoxin-like"/>
    <property type="match status" value="1"/>
</dbReference>